<dbReference type="EMBL" id="NUVX01000062">
    <property type="protein sequence ID" value="PFJ33199.1"/>
    <property type="molecule type" value="Genomic_DNA"/>
</dbReference>
<reference evidence="1 2" key="1">
    <citation type="submission" date="2017-09" db="EMBL/GenBank/DDBJ databases">
        <title>Large-scale bioinformatics analysis of Bacillus genomes uncovers conserved roles of natural products in bacterial physiology.</title>
        <authorList>
            <consortium name="Agbiome Team Llc"/>
            <person name="Bleich R.M."/>
            <person name="Grubbs K.J."/>
            <person name="Santa Maria K.C."/>
            <person name="Allen S.E."/>
            <person name="Farag S."/>
            <person name="Shank E.A."/>
            <person name="Bowers A."/>
        </authorList>
    </citation>
    <scope>NUCLEOTIDE SEQUENCE [LARGE SCALE GENOMIC DNA]</scope>
    <source>
        <strain evidence="1 2">AFS085496</strain>
    </source>
</reference>
<dbReference type="AlphaFoldDB" id="A0A9X6ZQZ2"/>
<comment type="caution">
    <text evidence="1">The sequence shown here is derived from an EMBL/GenBank/DDBJ whole genome shotgun (WGS) entry which is preliminary data.</text>
</comment>
<organism evidence="1 2">
    <name type="scientific">Bacillus thuringiensis</name>
    <dbReference type="NCBI Taxonomy" id="1428"/>
    <lineage>
        <taxon>Bacteria</taxon>
        <taxon>Bacillati</taxon>
        <taxon>Bacillota</taxon>
        <taxon>Bacilli</taxon>
        <taxon>Bacillales</taxon>
        <taxon>Bacillaceae</taxon>
        <taxon>Bacillus</taxon>
        <taxon>Bacillus cereus group</taxon>
    </lineage>
</organism>
<evidence type="ECO:0000313" key="2">
    <source>
        <dbReference type="Proteomes" id="UP000224003"/>
    </source>
</evidence>
<name>A0A9X6ZQZ2_BACTU</name>
<dbReference type="Proteomes" id="UP000224003">
    <property type="component" value="Unassembled WGS sequence"/>
</dbReference>
<protein>
    <submittedName>
        <fullName evidence="1">Uncharacterized protein</fullName>
    </submittedName>
</protein>
<proteinExistence type="predicted"/>
<gene>
    <name evidence="1" type="ORF">COJ15_28570</name>
</gene>
<sequence length="117" mass="14008">MKRKKMPHLLQGEFSLLKKKIKKEYRSKLQLLKSDDVWYKIVIEGAEKDFEFLNIKDFVPTDLREMHDYISPSKEQLSFATEKYGEFTPFILVLEFLLIPLYEKAYTKAIKELEIEI</sequence>
<dbReference type="RefSeq" id="WP_098517309.1">
    <property type="nucleotide sequence ID" value="NZ_NUVX01000062.1"/>
</dbReference>
<accession>A0A9X6ZQZ2</accession>
<evidence type="ECO:0000313" key="1">
    <source>
        <dbReference type="EMBL" id="PFJ33199.1"/>
    </source>
</evidence>